<evidence type="ECO:0000313" key="3">
    <source>
        <dbReference type="Proteomes" id="UP000294933"/>
    </source>
</evidence>
<dbReference type="Proteomes" id="UP000294933">
    <property type="component" value="Unassembled WGS sequence"/>
</dbReference>
<feature type="compositionally biased region" description="Acidic residues" evidence="1">
    <location>
        <begin position="70"/>
        <end position="81"/>
    </location>
</feature>
<gene>
    <name evidence="2" type="ORF">BD410DRAFT_902633</name>
</gene>
<feature type="region of interest" description="Disordered" evidence="1">
    <location>
        <begin position="1"/>
        <end position="48"/>
    </location>
</feature>
<feature type="compositionally biased region" description="Polar residues" evidence="1">
    <location>
        <begin position="90"/>
        <end position="108"/>
    </location>
</feature>
<reference evidence="2 3" key="1">
    <citation type="submission" date="2018-06" db="EMBL/GenBank/DDBJ databases">
        <title>A transcriptomic atlas of mushroom development highlights an independent origin of complex multicellularity.</title>
        <authorList>
            <consortium name="DOE Joint Genome Institute"/>
            <person name="Krizsan K."/>
            <person name="Almasi E."/>
            <person name="Merenyi Z."/>
            <person name="Sahu N."/>
            <person name="Viragh M."/>
            <person name="Koszo T."/>
            <person name="Mondo S."/>
            <person name="Kiss B."/>
            <person name="Balint B."/>
            <person name="Kues U."/>
            <person name="Barry K."/>
            <person name="Hegedus J.C."/>
            <person name="Henrissat B."/>
            <person name="Johnson J."/>
            <person name="Lipzen A."/>
            <person name="Ohm R."/>
            <person name="Nagy I."/>
            <person name="Pangilinan J."/>
            <person name="Yan J."/>
            <person name="Xiong Y."/>
            <person name="Grigoriev I.V."/>
            <person name="Hibbett D.S."/>
            <person name="Nagy L.G."/>
        </authorList>
    </citation>
    <scope>NUCLEOTIDE SEQUENCE [LARGE SCALE GENOMIC DNA]</scope>
    <source>
        <strain evidence="2 3">SZMC22713</strain>
    </source>
</reference>
<feature type="compositionally biased region" description="Basic and acidic residues" evidence="1">
    <location>
        <begin position="7"/>
        <end position="26"/>
    </location>
</feature>
<accession>A0A4Y7PK50</accession>
<evidence type="ECO:0000313" key="2">
    <source>
        <dbReference type="EMBL" id="TDL15371.1"/>
    </source>
</evidence>
<protein>
    <submittedName>
        <fullName evidence="2">Uncharacterized protein</fullName>
    </submittedName>
</protein>
<feature type="compositionally biased region" description="Acidic residues" evidence="1">
    <location>
        <begin position="111"/>
        <end position="127"/>
    </location>
</feature>
<name>A0A4Y7PK50_9AGAM</name>
<keyword evidence="3" id="KW-1185">Reference proteome</keyword>
<sequence length="249" mass="27535">MSTIHPTWDHEPETHRDTSIERERRPSTPYPSRSRSRSPPGGPCQGELECEGRYDCACASRRNHGQYGYGDDDEDSLFDDDHEQRLILPPSTSCLESDTDTDSASVYSGTGDEEGYPSDVADVDGDESEEVVERDAEDEIERGRNADGVIGSEVIFKEVEGMDPRNHSEPGSVLPFPLAIELNPPSHPQMPTTPTTDARCRSHTHVHRINQQHPTKSQHRRSTGMAIALHAFSPPHALSNPNAIDDTKG</sequence>
<proteinExistence type="predicted"/>
<dbReference type="EMBL" id="ML170278">
    <property type="protein sequence ID" value="TDL15371.1"/>
    <property type="molecule type" value="Genomic_DNA"/>
</dbReference>
<dbReference type="VEuPathDB" id="FungiDB:BD410DRAFT_902633"/>
<dbReference type="AlphaFoldDB" id="A0A4Y7PK50"/>
<feature type="region of interest" description="Disordered" evidence="1">
    <location>
        <begin position="61"/>
        <end position="127"/>
    </location>
</feature>
<organism evidence="2 3">
    <name type="scientific">Rickenella mellea</name>
    <dbReference type="NCBI Taxonomy" id="50990"/>
    <lineage>
        <taxon>Eukaryota</taxon>
        <taxon>Fungi</taxon>
        <taxon>Dikarya</taxon>
        <taxon>Basidiomycota</taxon>
        <taxon>Agaricomycotina</taxon>
        <taxon>Agaricomycetes</taxon>
        <taxon>Hymenochaetales</taxon>
        <taxon>Rickenellaceae</taxon>
        <taxon>Rickenella</taxon>
    </lineage>
</organism>
<evidence type="ECO:0000256" key="1">
    <source>
        <dbReference type="SAM" id="MobiDB-lite"/>
    </source>
</evidence>
<feature type="compositionally biased region" description="Low complexity" evidence="1">
    <location>
        <begin position="30"/>
        <end position="39"/>
    </location>
</feature>